<dbReference type="Proteomes" id="UP000653002">
    <property type="component" value="Unassembled WGS sequence"/>
</dbReference>
<comment type="caution">
    <text evidence="1">The sequence shown here is derived from an EMBL/GenBank/DDBJ whole genome shotgun (WGS) entry which is preliminary data.</text>
</comment>
<sequence length="182" mass="20196">MSAANLAGLGKQGEDAMNAWLQLHGFSYVAICQAPDTFAPLFGTAVKRPDFLMLLESIGLIAIDVKNYVQFKHANQACYSLPYESELKRAVAFERLFRIPVWYAYFNRQDAGRSFHWISALKALEVGEIKPARDDNPEFLSIGLEHFEHVHSGGDIARLYTHRLPSVANLSALVASKTPAAS</sequence>
<dbReference type="OMA" id="SFHWISA"/>
<dbReference type="RefSeq" id="WP_005914794.1">
    <property type="nucleotide sequence ID" value="NZ_CAVLHM010000020.1"/>
</dbReference>
<reference evidence="2" key="2">
    <citation type="submission" date="2020-01" db="EMBL/GenBank/DDBJ databases">
        <authorList>
            <person name="Richard D."/>
        </authorList>
    </citation>
    <scope>NUCLEOTIDE SEQUENCE</scope>
    <source>
        <strain evidence="2">JP541</strain>
    </source>
</reference>
<reference evidence="1 3" key="1">
    <citation type="submission" date="2014-09" db="EMBL/GenBank/DDBJ databases">
        <authorList>
            <person name="Regsiter A."/>
        </authorList>
    </citation>
    <scope>NUCLEOTIDE SEQUENCE [LARGE SCALE GENOMIC DNA]</scope>
</reference>
<dbReference type="Proteomes" id="UP000052230">
    <property type="component" value="Unassembled WGS sequence"/>
</dbReference>
<dbReference type="EMBL" id="CCXZ01000187">
    <property type="protein sequence ID" value="CEG18869.1"/>
    <property type="molecule type" value="Genomic_DNA"/>
</dbReference>
<evidence type="ECO:0000313" key="1">
    <source>
        <dbReference type="EMBL" id="CEG18869.1"/>
    </source>
</evidence>
<gene>
    <name evidence="2" type="ORF">GUH15_01170</name>
    <name evidence="1" type="ORF">XAC3562_890193</name>
</gene>
<proteinExistence type="predicted"/>
<accession>A0A0U5FN94</accession>
<protein>
    <submittedName>
        <fullName evidence="1">Uncharacterized protein</fullName>
    </submittedName>
</protein>
<dbReference type="GeneID" id="66913077"/>
<evidence type="ECO:0000313" key="3">
    <source>
        <dbReference type="Proteomes" id="UP000052230"/>
    </source>
</evidence>
<dbReference type="AlphaFoldDB" id="A0A0U5FN94"/>
<organism evidence="1 3">
    <name type="scientific">Xanthomonas citri pv. citri</name>
    <dbReference type="NCBI Taxonomy" id="611301"/>
    <lineage>
        <taxon>Bacteria</taxon>
        <taxon>Pseudomonadati</taxon>
        <taxon>Pseudomonadota</taxon>
        <taxon>Gammaproteobacteria</taxon>
        <taxon>Lysobacterales</taxon>
        <taxon>Lysobacteraceae</taxon>
        <taxon>Xanthomonas</taxon>
    </lineage>
</organism>
<name>A0A0U5FN94_XANCI</name>
<dbReference type="PATRIC" id="fig|434928.28.peg.4403"/>
<keyword evidence="3" id="KW-1185">Reference proteome</keyword>
<evidence type="ECO:0000313" key="2">
    <source>
        <dbReference type="EMBL" id="MBD4334704.1"/>
    </source>
</evidence>
<dbReference type="EMBL" id="JAABFR010000086">
    <property type="protein sequence ID" value="MBD4334704.1"/>
    <property type="molecule type" value="Genomic_DNA"/>
</dbReference>